<dbReference type="InterPro" id="IPR052350">
    <property type="entry name" value="Metallo-dep_Lactonases"/>
</dbReference>
<dbReference type="PANTHER" id="PTHR43569">
    <property type="entry name" value="AMIDOHYDROLASE"/>
    <property type="match status" value="1"/>
</dbReference>
<keyword evidence="4" id="KW-1185">Reference proteome</keyword>
<dbReference type="Gene3D" id="3.20.20.140">
    <property type="entry name" value="Metal-dependent hydrolases"/>
    <property type="match status" value="1"/>
</dbReference>
<reference evidence="4" key="1">
    <citation type="submission" date="2016-10" db="EMBL/GenBank/DDBJ databases">
        <authorList>
            <person name="Varghese N."/>
            <person name="Submissions S."/>
        </authorList>
    </citation>
    <scope>NUCLEOTIDE SEQUENCE [LARGE SCALE GENOMIC DNA]</scope>
    <source>
        <strain evidence="4">DSM 45237</strain>
    </source>
</reference>
<evidence type="ECO:0000313" key="4">
    <source>
        <dbReference type="Proteomes" id="UP000181980"/>
    </source>
</evidence>
<evidence type="ECO:0000313" key="3">
    <source>
        <dbReference type="EMBL" id="SEF10592.1"/>
    </source>
</evidence>
<protein>
    <submittedName>
        <fullName evidence="3">L-fuconolactonase</fullName>
    </submittedName>
</protein>
<accession>A0A1H5P9J2</accession>
<evidence type="ECO:0000259" key="2">
    <source>
        <dbReference type="Pfam" id="PF04909"/>
    </source>
</evidence>
<dbReference type="RefSeq" id="WP_069109749.1">
    <property type="nucleotide sequence ID" value="NZ_FNUC01000004.1"/>
</dbReference>
<dbReference type="Proteomes" id="UP000181980">
    <property type="component" value="Unassembled WGS sequence"/>
</dbReference>
<organism evidence="3 4">
    <name type="scientific">Jiangella alba</name>
    <dbReference type="NCBI Taxonomy" id="561176"/>
    <lineage>
        <taxon>Bacteria</taxon>
        <taxon>Bacillati</taxon>
        <taxon>Actinomycetota</taxon>
        <taxon>Actinomycetes</taxon>
        <taxon>Jiangellales</taxon>
        <taxon>Jiangellaceae</taxon>
        <taxon>Jiangella</taxon>
    </lineage>
</organism>
<dbReference type="InterPro" id="IPR006680">
    <property type="entry name" value="Amidohydro-rel"/>
</dbReference>
<comment type="similarity">
    <text evidence="1">Belongs to the metallo-dependent hydrolases superfamily.</text>
</comment>
<feature type="domain" description="Amidohydrolase-related" evidence="2">
    <location>
        <begin position="10"/>
        <end position="279"/>
    </location>
</feature>
<dbReference type="GO" id="GO:0016787">
    <property type="term" value="F:hydrolase activity"/>
    <property type="evidence" value="ECO:0007669"/>
    <property type="project" value="InterPro"/>
</dbReference>
<dbReference type="EMBL" id="FNUC01000004">
    <property type="protein sequence ID" value="SEF10592.1"/>
    <property type="molecule type" value="Genomic_DNA"/>
</dbReference>
<dbReference type="SUPFAM" id="SSF51556">
    <property type="entry name" value="Metallo-dependent hydrolases"/>
    <property type="match status" value="1"/>
</dbReference>
<gene>
    <name evidence="3" type="ORF">SAMN04488561_3958</name>
</gene>
<name>A0A1H5P9J2_9ACTN</name>
<sequence length="288" mass="29629">MHTPVKTAIVDAHVHVWDPARGFPWIRPGSPHHRAFTLADLSAAGDGLDVAGSVLVEASRGDTGETATLRAAARRRPDLVAGYVGNLHCYADRTPRRFAALLRRWGAGAPAGLRAGGASWADVPPGVAALLPVLADHGVVLELNLHAGAVRTAAELAGRHPGLVVVLDHLGNPPNVARADPGAWLRDLDAVRHQPGVVVKISGLLTQQSGAPAADVDALVAAALDAAGPERCMIGSDWPICLPAGSRADSLAAAARALDHLPAGAATMVRRGTALRVYGNGTMDGAHS</sequence>
<dbReference type="Pfam" id="PF04909">
    <property type="entry name" value="Amidohydro_2"/>
    <property type="match status" value="1"/>
</dbReference>
<dbReference type="PANTHER" id="PTHR43569:SF2">
    <property type="entry name" value="AMIDOHYDROLASE-RELATED DOMAIN-CONTAINING PROTEIN"/>
    <property type="match status" value="1"/>
</dbReference>
<evidence type="ECO:0000256" key="1">
    <source>
        <dbReference type="ARBA" id="ARBA00038310"/>
    </source>
</evidence>
<proteinExistence type="inferred from homology"/>
<dbReference type="InterPro" id="IPR032466">
    <property type="entry name" value="Metal_Hydrolase"/>
</dbReference>
<dbReference type="STRING" id="561176.SAMN04488561_3958"/>
<dbReference type="AlphaFoldDB" id="A0A1H5P9J2"/>